<dbReference type="Pfam" id="PF20153">
    <property type="entry name" value="DUF6535"/>
    <property type="match status" value="1"/>
</dbReference>
<gene>
    <name evidence="4" type="ORF">WG66_19192</name>
</gene>
<feature type="transmembrane region" description="Helical" evidence="2">
    <location>
        <begin position="66"/>
        <end position="83"/>
    </location>
</feature>
<feature type="domain" description="DUF6535" evidence="3">
    <location>
        <begin position="42"/>
        <end position="214"/>
    </location>
</feature>
<evidence type="ECO:0000313" key="5">
    <source>
        <dbReference type="Proteomes" id="UP000054988"/>
    </source>
</evidence>
<feature type="region of interest" description="Disordered" evidence="1">
    <location>
        <begin position="1"/>
        <end position="32"/>
    </location>
</feature>
<accession>A0A0W0EVX9</accession>
<protein>
    <recommendedName>
        <fullName evidence="3">DUF6535 domain-containing protein</fullName>
    </recommendedName>
</protein>
<evidence type="ECO:0000259" key="3">
    <source>
        <dbReference type="Pfam" id="PF20153"/>
    </source>
</evidence>
<sequence>MSKVAPTSLEEGLTSEDGAPKSSIPPSRMGASNKSYTIEESWDALHRVVDKYDDDTVKDWKEDIDTLLVFAGLFSAVVTAFLIESYKWLQEDTGEATVSLLKQVSQQLRDPQFAPAEPEAFRPSTSSIRINCLWFLSLILALVSGLLGILCKQWLREHRRDAATRTSAGALALRQLRRDSLERWHVQEFIATTPILLELALLIFFVGLLDLAWTRHFALFVVCMIAIGLGAGMYIITTFLPLIATIYTDMTQSDDDVMSSFRFICPYKSPQAWAVYRFTCMLLRQLPFVGSLLVKRGYSWWTAVTPPRDWSSSDMRVLTSYHRNPFDLKVYELRALDWATLMLQERPSIVLHFQNILQSLSLHPSVIMTGVLNYWALAMWEDLTLSDVQEELRDMTKFQRTKQQGLGWYTLFSRAPSIPDPILHSPVGMKMMMFHNYWHSLVEQINITTVHDLNRSISQFQVEGLPKAINLRFFCSISYCC</sequence>
<keyword evidence="2" id="KW-0472">Membrane</keyword>
<evidence type="ECO:0000313" key="4">
    <source>
        <dbReference type="EMBL" id="KTB28215.1"/>
    </source>
</evidence>
<keyword evidence="2" id="KW-1133">Transmembrane helix</keyword>
<dbReference type="Proteomes" id="UP000054988">
    <property type="component" value="Unassembled WGS sequence"/>
</dbReference>
<feature type="transmembrane region" description="Helical" evidence="2">
    <location>
        <begin position="217"/>
        <end position="243"/>
    </location>
</feature>
<dbReference type="AlphaFoldDB" id="A0A0W0EVX9"/>
<reference evidence="4 5" key="1">
    <citation type="submission" date="2015-12" db="EMBL/GenBank/DDBJ databases">
        <title>Draft genome sequence of Moniliophthora roreri, the causal agent of frosty pod rot of cacao.</title>
        <authorList>
            <person name="Aime M.C."/>
            <person name="Diaz-Valderrama J.R."/>
            <person name="Kijpornyongpan T."/>
            <person name="Phillips-Mora W."/>
        </authorList>
    </citation>
    <scope>NUCLEOTIDE SEQUENCE [LARGE SCALE GENOMIC DNA]</scope>
    <source>
        <strain evidence="4 5">MCA 2952</strain>
    </source>
</reference>
<dbReference type="EMBL" id="LATX01002493">
    <property type="protein sequence ID" value="KTB28215.1"/>
    <property type="molecule type" value="Genomic_DNA"/>
</dbReference>
<dbReference type="InterPro" id="IPR045338">
    <property type="entry name" value="DUF6535"/>
</dbReference>
<feature type="transmembrane region" description="Helical" evidence="2">
    <location>
        <begin position="128"/>
        <end position="150"/>
    </location>
</feature>
<comment type="caution">
    <text evidence="4">The sequence shown here is derived from an EMBL/GenBank/DDBJ whole genome shotgun (WGS) entry which is preliminary data.</text>
</comment>
<name>A0A0W0EVX9_MONRR</name>
<evidence type="ECO:0000256" key="1">
    <source>
        <dbReference type="SAM" id="MobiDB-lite"/>
    </source>
</evidence>
<organism evidence="4 5">
    <name type="scientific">Moniliophthora roreri</name>
    <name type="common">Frosty pod rot fungus</name>
    <name type="synonym">Monilia roreri</name>
    <dbReference type="NCBI Taxonomy" id="221103"/>
    <lineage>
        <taxon>Eukaryota</taxon>
        <taxon>Fungi</taxon>
        <taxon>Dikarya</taxon>
        <taxon>Basidiomycota</taxon>
        <taxon>Agaricomycotina</taxon>
        <taxon>Agaricomycetes</taxon>
        <taxon>Agaricomycetidae</taxon>
        <taxon>Agaricales</taxon>
        <taxon>Marasmiineae</taxon>
        <taxon>Marasmiaceae</taxon>
        <taxon>Moniliophthora</taxon>
    </lineage>
</organism>
<keyword evidence="2" id="KW-0812">Transmembrane</keyword>
<evidence type="ECO:0000256" key="2">
    <source>
        <dbReference type="SAM" id="Phobius"/>
    </source>
</evidence>
<feature type="transmembrane region" description="Helical" evidence="2">
    <location>
        <begin position="189"/>
        <end position="211"/>
    </location>
</feature>
<proteinExistence type="predicted"/>